<dbReference type="Proteomes" id="UP000092445">
    <property type="component" value="Unassembled WGS sequence"/>
</dbReference>
<proteinExistence type="predicted"/>
<dbReference type="VEuPathDB" id="VectorBase:GPAI040923"/>
<dbReference type="Pfam" id="PF14678">
    <property type="entry name" value="FANCI_S4"/>
    <property type="match status" value="1"/>
</dbReference>
<accession>A0A1B0AC93</accession>
<dbReference type="InterPro" id="IPR016159">
    <property type="entry name" value="Cullin_repeat-like_dom_sf"/>
</dbReference>
<feature type="domain" description="FANCI solenoid 4" evidence="1">
    <location>
        <begin position="93"/>
        <end position="228"/>
    </location>
</feature>
<evidence type="ECO:0000313" key="2">
    <source>
        <dbReference type="EnsemblMetazoa" id="GPAI040923-PA"/>
    </source>
</evidence>
<evidence type="ECO:0000259" key="1">
    <source>
        <dbReference type="Pfam" id="PF14678"/>
    </source>
</evidence>
<reference evidence="3" key="1">
    <citation type="submission" date="2014-03" db="EMBL/GenBank/DDBJ databases">
        <authorList>
            <person name="Aksoy S."/>
            <person name="Warren W."/>
            <person name="Wilson R.K."/>
        </authorList>
    </citation>
    <scope>NUCLEOTIDE SEQUENCE [LARGE SCALE GENOMIC DNA]</scope>
    <source>
        <strain evidence="3">IAEA</strain>
    </source>
</reference>
<protein>
    <submittedName>
        <fullName evidence="2">FANCI_S4 domain-containing protein</fullName>
    </submittedName>
</protein>
<dbReference type="InterPro" id="IPR029314">
    <property type="entry name" value="FANCI_S4"/>
</dbReference>
<dbReference type="AlphaFoldDB" id="A0A1B0AC93"/>
<reference evidence="2" key="2">
    <citation type="submission" date="2020-05" db="UniProtKB">
        <authorList>
            <consortium name="EnsemblMetazoa"/>
        </authorList>
    </citation>
    <scope>IDENTIFICATION</scope>
    <source>
        <strain evidence="2">IAEA</strain>
    </source>
</reference>
<evidence type="ECO:0000313" key="3">
    <source>
        <dbReference type="Proteomes" id="UP000092445"/>
    </source>
</evidence>
<dbReference type="EnsemblMetazoa" id="GPAI040923-RA">
    <property type="protein sequence ID" value="GPAI040923-PA"/>
    <property type="gene ID" value="GPAI040923"/>
</dbReference>
<name>A0A1B0AC93_GLOPL</name>
<keyword evidence="3" id="KW-1185">Reference proteome</keyword>
<organism evidence="2 3">
    <name type="scientific">Glossina pallidipes</name>
    <name type="common">Tsetse fly</name>
    <dbReference type="NCBI Taxonomy" id="7398"/>
    <lineage>
        <taxon>Eukaryota</taxon>
        <taxon>Metazoa</taxon>
        <taxon>Ecdysozoa</taxon>
        <taxon>Arthropoda</taxon>
        <taxon>Hexapoda</taxon>
        <taxon>Insecta</taxon>
        <taxon>Pterygota</taxon>
        <taxon>Neoptera</taxon>
        <taxon>Endopterygota</taxon>
        <taxon>Diptera</taxon>
        <taxon>Brachycera</taxon>
        <taxon>Muscomorpha</taxon>
        <taxon>Hippoboscoidea</taxon>
        <taxon>Glossinidae</taxon>
        <taxon>Glossina</taxon>
    </lineage>
</organism>
<dbReference type="SUPFAM" id="SSF74788">
    <property type="entry name" value="Cullin repeat-like"/>
    <property type="match status" value="1"/>
</dbReference>
<sequence length="267" mass="29715">MLMRIVHAEPNGAVYVAQLVTGDANHIHSGAQSDIFDVFLDESQSTGIPARKGPNLPDIHAQIFLTCLETSSNSTRHQLNEPVEPLAKLNSHNTSPSKQAMVILSTNLTPRDLSTAISKPRQKIEDVEYFITKANNLTYKCRIAIEDDRDFCLASLSSLECSIRSQLIQVSQALINFTNVCIPLETCMDVLKIVEGVAAWDKLSIYEHLADMVSTSLIIMQDSEQYVEHLLELIKNFSTLVKSAFGDDPQFLTARDKAFKTSVFKLD</sequence>
<dbReference type="Gene3D" id="1.20.1310.10">
    <property type="entry name" value="Cullin Repeats"/>
    <property type="match status" value="1"/>
</dbReference>
<dbReference type="STRING" id="7398.A0A1B0AC93"/>